<protein>
    <submittedName>
        <fullName evidence="1">Uncharacterized protein</fullName>
    </submittedName>
</protein>
<dbReference type="OrthoDB" id="1246355at2"/>
<keyword evidence="2" id="KW-1185">Reference proteome</keyword>
<dbReference type="EMBL" id="MAYH01000012">
    <property type="protein sequence ID" value="OCA75960.1"/>
    <property type="molecule type" value="Genomic_DNA"/>
</dbReference>
<dbReference type="Proteomes" id="UP000092651">
    <property type="component" value="Unassembled WGS sequence"/>
</dbReference>
<reference evidence="1 2" key="1">
    <citation type="submission" date="2016-07" db="EMBL/GenBank/DDBJ databases">
        <authorList>
            <person name="Jeong J.-J."/>
            <person name="Kim D.W."/>
            <person name="Sang M.K."/>
            <person name="Choi I.-G."/>
            <person name="Kim K.D."/>
        </authorList>
    </citation>
    <scope>NUCLEOTIDE SEQUENCE [LARGE SCALE GENOMIC DNA]</scope>
    <source>
        <strain evidence="1 2">UTM-3</strain>
    </source>
</reference>
<proteinExistence type="predicted"/>
<gene>
    <name evidence="1" type="ORF">BBI01_04480</name>
</gene>
<sequence>MKKILTLITVILFSFSFSQGKLYIKNYSDYRLEMRISAASANNCYPYAIASMSFGPHADVEIPDFNSSGPYSTSWAVKFTPTGSPIHQTAPSGILSTISPLTRWNYSDMMTVDPNTNQSPGDPRFKMGDPSFITSCGFGDGETYVDGNFTDVFWFYIASENATFLVVQPS</sequence>
<evidence type="ECO:0000313" key="2">
    <source>
        <dbReference type="Proteomes" id="UP000092651"/>
    </source>
</evidence>
<comment type="caution">
    <text evidence="1">The sequence shown here is derived from an EMBL/GenBank/DDBJ whole genome shotgun (WGS) entry which is preliminary data.</text>
</comment>
<evidence type="ECO:0000313" key="1">
    <source>
        <dbReference type="EMBL" id="OCA75960.1"/>
    </source>
</evidence>
<accession>A0A1B8ZWI3</accession>
<dbReference type="RefSeq" id="WP_065393636.1">
    <property type="nucleotide sequence ID" value="NZ_MAYH01000012.1"/>
</dbReference>
<dbReference type="AlphaFoldDB" id="A0A1B8ZWI3"/>
<name>A0A1B8ZWI3_9FLAO</name>
<organism evidence="1 2">
    <name type="scientific">Chryseobacterium artocarpi</name>
    <dbReference type="NCBI Taxonomy" id="1414727"/>
    <lineage>
        <taxon>Bacteria</taxon>
        <taxon>Pseudomonadati</taxon>
        <taxon>Bacteroidota</taxon>
        <taxon>Flavobacteriia</taxon>
        <taxon>Flavobacteriales</taxon>
        <taxon>Weeksellaceae</taxon>
        <taxon>Chryseobacterium group</taxon>
        <taxon>Chryseobacterium</taxon>
    </lineage>
</organism>